<dbReference type="InterPro" id="IPR013783">
    <property type="entry name" value="Ig-like_fold"/>
</dbReference>
<dbReference type="Gene3D" id="2.60.40.10">
    <property type="entry name" value="Immunoglobulins"/>
    <property type="match status" value="4"/>
</dbReference>
<dbReference type="Pfam" id="PF17210">
    <property type="entry name" value="SdrD_B"/>
    <property type="match status" value="2"/>
</dbReference>
<name>A0A5C6CXX8_9BACT</name>
<organism evidence="6 7">
    <name type="scientific">Bythopirellula polymerisocia</name>
    <dbReference type="NCBI Taxonomy" id="2528003"/>
    <lineage>
        <taxon>Bacteria</taxon>
        <taxon>Pseudomonadati</taxon>
        <taxon>Planctomycetota</taxon>
        <taxon>Planctomycetia</taxon>
        <taxon>Pirellulales</taxon>
        <taxon>Lacipirellulaceae</taxon>
        <taxon>Bythopirellula</taxon>
    </lineage>
</organism>
<evidence type="ECO:0000259" key="5">
    <source>
        <dbReference type="Pfam" id="PF17210"/>
    </source>
</evidence>
<evidence type="ECO:0000313" key="6">
    <source>
        <dbReference type="EMBL" id="TWU28341.1"/>
    </source>
</evidence>
<feature type="domain" description="DUF11" evidence="4">
    <location>
        <begin position="634"/>
        <end position="748"/>
    </location>
</feature>
<dbReference type="OrthoDB" id="1758300at2"/>
<accession>A0A5C6CXX8</accession>
<comment type="subcellular location">
    <subcellularLocation>
        <location evidence="1">Secreted</location>
    </subcellularLocation>
</comment>
<evidence type="ECO:0000313" key="7">
    <source>
        <dbReference type="Proteomes" id="UP000318437"/>
    </source>
</evidence>
<dbReference type="InterPro" id="IPR051172">
    <property type="entry name" value="Chlamydia_OmcB"/>
</dbReference>
<dbReference type="RefSeq" id="WP_146449702.1">
    <property type="nucleotide sequence ID" value="NZ_SJPS01000002.1"/>
</dbReference>
<comment type="caution">
    <text evidence="6">The sequence shown here is derived from an EMBL/GenBank/DDBJ whole genome shotgun (WGS) entry which is preliminary data.</text>
</comment>
<dbReference type="PANTHER" id="PTHR34819">
    <property type="entry name" value="LARGE CYSTEINE-RICH PERIPLASMIC PROTEIN OMCB"/>
    <property type="match status" value="1"/>
</dbReference>
<keyword evidence="3" id="KW-0732">Signal</keyword>
<dbReference type="InterPro" id="IPR047589">
    <property type="entry name" value="DUF11_rpt"/>
</dbReference>
<evidence type="ECO:0000256" key="1">
    <source>
        <dbReference type="ARBA" id="ARBA00004613"/>
    </source>
</evidence>
<dbReference type="Proteomes" id="UP000318437">
    <property type="component" value="Unassembled WGS sequence"/>
</dbReference>
<dbReference type="PANTHER" id="PTHR34819:SF3">
    <property type="entry name" value="CELL SURFACE PROTEIN"/>
    <property type="match status" value="1"/>
</dbReference>
<feature type="domain" description="DUF11" evidence="4">
    <location>
        <begin position="509"/>
        <end position="626"/>
    </location>
</feature>
<gene>
    <name evidence="6" type="primary">sdrI</name>
    <name evidence="6" type="ORF">Pla144_16290</name>
</gene>
<dbReference type="GO" id="GO:0005576">
    <property type="term" value="C:extracellular region"/>
    <property type="evidence" value="ECO:0007669"/>
    <property type="project" value="UniProtKB-SubCell"/>
</dbReference>
<sequence length="896" mass="93456">MAVNGPESSKFSFRTRLFGRKNQHRSLQRSQLKFETLEARQMLAADMAEIIGTVRTDLQGDGNSANDVVVAGAGVTLYRDNGNGTFDASDVQVASKQTNSLGQYDFIGIEAGTYFVKVALPSELQFKPGTDTQKVVISLAEAEGVVGPKIDDFETTQIVTASPPLPASQNSTKIDSGVLGGERDMYVELTSGTDPFSSVSLTSAVGLLRLASDSIVTGNAKIVWDGIDGNAQNINATGLGGVDLTEFNGNTMTGIALTSGADHPNAKIKLRIYSDANNWSEFITTVPESPGGAATGQAVFRFNDDLIAKGGNGADFSNVGALELTFEGVSAVDGQVSLVGLVGRTTKRVNFTSSPRLSIGDRVWADIDDNGLLDAGEKGIAGVKLNLYEDTNGDNSYTSGVDALMGMTTTDSNGNYLFSDLLPGKYIAQVDPTNFLTGGKLSGLVSSLGNTLAADPDNDVNNDDNGSPLAGAGVVSQAITLAGATEPTNDGDANSNSNLTVDFGFFGFDLALDKSVQQTSIAPKETLSYSVKIDNMGPSAAAGTTFKDTLPSFATFVSGTVSIPGVTLQHSGGVVTADLGTMQPGATVIITVQALVSDDATGTLVNTATVSAPKEVNLSNNTDSVSNPVTPRIDLAITKIDSRDPVEPGSTFTYTLEIKNNGPSNATGVIVTDTLPATGVTFVSASQTPSSINGRDIEFAIGDLARGATRTITIDVSVNQGFVGTLLNVAHVEGNEQEITLVNNDDDETTLVKVNPASLAGTVYADKNDNGVYDSGERPISNVLLTLKGTDITGASVNRTTRTASNGTYLFDNLVPGTYRVIESQPSSYKDGKDSIGTHGGYLGEQPGPFVIPNDVTADEVKDLVLGVELAGGQNATKYDFGELAVSISKRRFLAR</sequence>
<reference evidence="6 7" key="1">
    <citation type="submission" date="2019-02" db="EMBL/GenBank/DDBJ databases">
        <title>Deep-cultivation of Planctomycetes and their phenomic and genomic characterization uncovers novel biology.</title>
        <authorList>
            <person name="Wiegand S."/>
            <person name="Jogler M."/>
            <person name="Boedeker C."/>
            <person name="Pinto D."/>
            <person name="Vollmers J."/>
            <person name="Rivas-Marin E."/>
            <person name="Kohn T."/>
            <person name="Peeters S.H."/>
            <person name="Heuer A."/>
            <person name="Rast P."/>
            <person name="Oberbeckmann S."/>
            <person name="Bunk B."/>
            <person name="Jeske O."/>
            <person name="Meyerdierks A."/>
            <person name="Storesund J.E."/>
            <person name="Kallscheuer N."/>
            <person name="Luecker S."/>
            <person name="Lage O.M."/>
            <person name="Pohl T."/>
            <person name="Merkel B.J."/>
            <person name="Hornburger P."/>
            <person name="Mueller R.-W."/>
            <person name="Bruemmer F."/>
            <person name="Labrenz M."/>
            <person name="Spormann A.M."/>
            <person name="Op Den Camp H."/>
            <person name="Overmann J."/>
            <person name="Amann R."/>
            <person name="Jetten M.S.M."/>
            <person name="Mascher T."/>
            <person name="Medema M.H."/>
            <person name="Devos D.P."/>
            <person name="Kaster A.-K."/>
            <person name="Ovreas L."/>
            <person name="Rohde M."/>
            <person name="Galperin M.Y."/>
            <person name="Jogler C."/>
        </authorList>
    </citation>
    <scope>NUCLEOTIDE SEQUENCE [LARGE SCALE GENOMIC DNA]</scope>
    <source>
        <strain evidence="6 7">Pla144</strain>
    </source>
</reference>
<proteinExistence type="predicted"/>
<feature type="domain" description="SD-repeat containing protein B" evidence="5">
    <location>
        <begin position="358"/>
        <end position="435"/>
    </location>
</feature>
<protein>
    <submittedName>
        <fullName evidence="6">Serine-aspartate repeat-containing protein I</fullName>
    </submittedName>
</protein>
<feature type="domain" description="SD-repeat containing protein B" evidence="5">
    <location>
        <begin position="758"/>
        <end position="837"/>
    </location>
</feature>
<evidence type="ECO:0000256" key="2">
    <source>
        <dbReference type="ARBA" id="ARBA00022525"/>
    </source>
</evidence>
<dbReference type="NCBIfam" id="TIGR01451">
    <property type="entry name" value="B_ant_repeat"/>
    <property type="match status" value="2"/>
</dbReference>
<dbReference type="Pfam" id="PF01345">
    <property type="entry name" value="DUF11"/>
    <property type="match status" value="2"/>
</dbReference>
<dbReference type="InterPro" id="IPR033764">
    <property type="entry name" value="Sdr_B"/>
</dbReference>
<keyword evidence="2" id="KW-0964">Secreted</keyword>
<dbReference type="SUPFAM" id="SSF117074">
    <property type="entry name" value="Hypothetical protein PA1324"/>
    <property type="match status" value="3"/>
</dbReference>
<dbReference type="AlphaFoldDB" id="A0A5C6CXX8"/>
<keyword evidence="7" id="KW-1185">Reference proteome</keyword>
<dbReference type="InterPro" id="IPR001434">
    <property type="entry name" value="OmcB-like_DUF11"/>
</dbReference>
<dbReference type="EMBL" id="SJPS01000002">
    <property type="protein sequence ID" value="TWU28341.1"/>
    <property type="molecule type" value="Genomic_DNA"/>
</dbReference>
<evidence type="ECO:0000256" key="3">
    <source>
        <dbReference type="ARBA" id="ARBA00022729"/>
    </source>
</evidence>
<evidence type="ECO:0000259" key="4">
    <source>
        <dbReference type="Pfam" id="PF01345"/>
    </source>
</evidence>